<evidence type="ECO:0000256" key="2">
    <source>
        <dbReference type="ARBA" id="ARBA00023002"/>
    </source>
</evidence>
<evidence type="ECO:0000259" key="3">
    <source>
        <dbReference type="Pfam" id="PF07992"/>
    </source>
</evidence>
<dbReference type="InterPro" id="IPR023753">
    <property type="entry name" value="FAD/NAD-binding_dom"/>
</dbReference>
<dbReference type="Gene3D" id="3.50.50.60">
    <property type="entry name" value="FAD/NAD(P)-binding domain"/>
    <property type="match status" value="2"/>
</dbReference>
<feature type="domain" description="FAD/NAD(P)-binding" evidence="3">
    <location>
        <begin position="10"/>
        <end position="147"/>
    </location>
</feature>
<dbReference type="Pfam" id="PF07992">
    <property type="entry name" value="Pyr_redox_2"/>
    <property type="match status" value="2"/>
</dbReference>
<dbReference type="PRINTS" id="PR00469">
    <property type="entry name" value="PNDRDTASEII"/>
</dbReference>
<dbReference type="Proteomes" id="UP001597033">
    <property type="component" value="Unassembled WGS sequence"/>
</dbReference>
<feature type="domain" description="FAD/NAD(P)-binding" evidence="3">
    <location>
        <begin position="221"/>
        <end position="284"/>
    </location>
</feature>
<dbReference type="PANTHER" id="PTHR48105">
    <property type="entry name" value="THIOREDOXIN REDUCTASE 1-RELATED-RELATED"/>
    <property type="match status" value="1"/>
</dbReference>
<dbReference type="RefSeq" id="WP_162376990.1">
    <property type="nucleotide sequence ID" value="NZ_JBHTKN010000010.1"/>
</dbReference>
<evidence type="ECO:0000313" key="4">
    <source>
        <dbReference type="EMBL" id="MFD1043372.1"/>
    </source>
</evidence>
<accession>A0ABW3M0D5</accession>
<dbReference type="InterPro" id="IPR050097">
    <property type="entry name" value="Ferredoxin-NADP_redctase_2"/>
</dbReference>
<keyword evidence="2" id="KW-0560">Oxidoreductase</keyword>
<sequence length="301" mass="31508">MDAARNAPVDVLVIGGGPAGLTAATYLGRLHRRCLVLDAGDSRARWIPETNNCPGFPQGIAGTALLARMREQAAVHGAAFEQATVTSLRRTAGGFEVQDESGRRWHGHAVILASGLSDRLPAMAHGEEAVACGALRLCPVCDAYEVTDRDIGLFGPWDAIVAHTRFLRGYSARLSLLPTDAHGDPAALEGMAARVLPAGGRLLFDGRRCGYVVEGDDCFWFDTVYPFLGCDSSAGLAAQAGVVLTDTGEIPVDRSHQTTGVPGLYAVGDVVSGLNQISVAVGQAAVAALDVHARLPFAPRA</sequence>
<name>A0ABW3M0D5_9GAMM</name>
<keyword evidence="5" id="KW-1185">Reference proteome</keyword>
<reference evidence="5" key="1">
    <citation type="journal article" date="2019" name="Int. J. Syst. Evol. Microbiol.">
        <title>The Global Catalogue of Microorganisms (GCM) 10K type strain sequencing project: providing services to taxonomists for standard genome sequencing and annotation.</title>
        <authorList>
            <consortium name="The Broad Institute Genomics Platform"/>
            <consortium name="The Broad Institute Genome Sequencing Center for Infectious Disease"/>
            <person name="Wu L."/>
            <person name="Ma J."/>
        </authorList>
    </citation>
    <scope>NUCLEOTIDE SEQUENCE [LARGE SCALE GENOMIC DNA]</scope>
    <source>
        <strain evidence="5">CCUG 55854</strain>
    </source>
</reference>
<dbReference type="InterPro" id="IPR036188">
    <property type="entry name" value="FAD/NAD-bd_sf"/>
</dbReference>
<dbReference type="PRINTS" id="PR00368">
    <property type="entry name" value="FADPNR"/>
</dbReference>
<keyword evidence="1" id="KW-0285">Flavoprotein</keyword>
<evidence type="ECO:0000313" key="5">
    <source>
        <dbReference type="Proteomes" id="UP001597033"/>
    </source>
</evidence>
<protein>
    <submittedName>
        <fullName evidence="4">NAD(P)/FAD-dependent oxidoreductase</fullName>
    </submittedName>
</protein>
<dbReference type="SUPFAM" id="SSF51905">
    <property type="entry name" value="FAD/NAD(P)-binding domain"/>
    <property type="match status" value="1"/>
</dbReference>
<organism evidence="4 5">
    <name type="scientific">Pseudoxanthomonas kaohsiungensis</name>
    <dbReference type="NCBI Taxonomy" id="283923"/>
    <lineage>
        <taxon>Bacteria</taxon>
        <taxon>Pseudomonadati</taxon>
        <taxon>Pseudomonadota</taxon>
        <taxon>Gammaproteobacteria</taxon>
        <taxon>Lysobacterales</taxon>
        <taxon>Lysobacteraceae</taxon>
        <taxon>Pseudoxanthomonas</taxon>
    </lineage>
</organism>
<proteinExistence type="predicted"/>
<dbReference type="EMBL" id="JBHTKN010000010">
    <property type="protein sequence ID" value="MFD1043372.1"/>
    <property type="molecule type" value="Genomic_DNA"/>
</dbReference>
<gene>
    <name evidence="4" type="ORF">ACFQ2N_13550</name>
</gene>
<evidence type="ECO:0000256" key="1">
    <source>
        <dbReference type="ARBA" id="ARBA00022630"/>
    </source>
</evidence>
<comment type="caution">
    <text evidence="4">The sequence shown here is derived from an EMBL/GenBank/DDBJ whole genome shotgun (WGS) entry which is preliminary data.</text>
</comment>